<sequence>MAAPHPKFSELPLDPSHPPHSAWGLYGDDDERGTLNLLTPERTLEAAKEIKTGVSVGLNWPVHMMDYAGESFREPTKHEIFEIGKNMNDDKLTLNTQIGSQWDGLRHWGFDDGRFYNGLTQADIYSKKTSRLGIHEPKAWTKQGIIARGVLIDFASHAARNGIAYDPLGHYAVSLRTIRQIAAESNIVFRPGDILFLRTGFTRVYEAATMGVKKQIMTKSPFEYPGVEATVEVLRFLWDSRIAAVAGDCPGFEAWPPSGAAAGPEEEAEGVMREGMHQTLLAGFGMPIGEMFDLEGLGRECEAQKRWSFFVSSMPLNVVGGVASPPNAVAIF</sequence>
<accession>A0A1J7IP02</accession>
<feature type="region of interest" description="Disordered" evidence="2">
    <location>
        <begin position="1"/>
        <end position="26"/>
    </location>
</feature>
<evidence type="ECO:0000313" key="4">
    <source>
        <dbReference type="Proteomes" id="UP000182658"/>
    </source>
</evidence>
<dbReference type="Gene3D" id="3.50.30.50">
    <property type="entry name" value="Putative cyclase"/>
    <property type="match status" value="1"/>
</dbReference>
<evidence type="ECO:0008006" key="5">
    <source>
        <dbReference type="Google" id="ProtNLM"/>
    </source>
</evidence>
<evidence type="ECO:0000313" key="3">
    <source>
        <dbReference type="EMBL" id="OIW29206.1"/>
    </source>
</evidence>
<dbReference type="EMBL" id="KV875098">
    <property type="protein sequence ID" value="OIW29206.1"/>
    <property type="molecule type" value="Genomic_DNA"/>
</dbReference>
<evidence type="ECO:0000256" key="1">
    <source>
        <dbReference type="ARBA" id="ARBA00007865"/>
    </source>
</evidence>
<evidence type="ECO:0000256" key="2">
    <source>
        <dbReference type="SAM" id="MobiDB-lite"/>
    </source>
</evidence>
<dbReference type="SUPFAM" id="SSF102198">
    <property type="entry name" value="Putative cyclase"/>
    <property type="match status" value="1"/>
</dbReference>
<dbReference type="InParanoid" id="A0A1J7IP02"/>
<reference evidence="3 4" key="1">
    <citation type="submission" date="2016-10" db="EMBL/GenBank/DDBJ databases">
        <title>Draft genome sequence of Coniochaeta ligniaria NRRL30616, a lignocellulolytic fungus for bioabatement of inhibitors in plant biomass hydrolysates.</title>
        <authorList>
            <consortium name="DOE Joint Genome Institute"/>
            <person name="Jimenez D.J."/>
            <person name="Hector R.E."/>
            <person name="Riley R."/>
            <person name="Sun H."/>
            <person name="Grigoriev I.V."/>
            <person name="Van Elsas J.D."/>
            <person name="Nichols N.N."/>
        </authorList>
    </citation>
    <scope>NUCLEOTIDE SEQUENCE [LARGE SCALE GENOMIC DNA]</scope>
    <source>
        <strain evidence="3 4">NRRL 30616</strain>
    </source>
</reference>
<dbReference type="AlphaFoldDB" id="A0A1J7IP02"/>
<proteinExistence type="inferred from homology"/>
<dbReference type="InterPro" id="IPR007325">
    <property type="entry name" value="KFase/CYL"/>
</dbReference>
<organism evidence="3 4">
    <name type="scientific">Coniochaeta ligniaria NRRL 30616</name>
    <dbReference type="NCBI Taxonomy" id="1408157"/>
    <lineage>
        <taxon>Eukaryota</taxon>
        <taxon>Fungi</taxon>
        <taxon>Dikarya</taxon>
        <taxon>Ascomycota</taxon>
        <taxon>Pezizomycotina</taxon>
        <taxon>Sordariomycetes</taxon>
        <taxon>Sordariomycetidae</taxon>
        <taxon>Coniochaetales</taxon>
        <taxon>Coniochaetaceae</taxon>
        <taxon>Coniochaeta</taxon>
    </lineage>
</organism>
<keyword evidence="4" id="KW-1185">Reference proteome</keyword>
<gene>
    <name evidence="3" type="ORF">CONLIGDRAFT_645333</name>
</gene>
<dbReference type="OrthoDB" id="5396at2759"/>
<dbReference type="GO" id="GO:0019441">
    <property type="term" value="P:L-tryptophan catabolic process to kynurenine"/>
    <property type="evidence" value="ECO:0007669"/>
    <property type="project" value="InterPro"/>
</dbReference>
<dbReference type="InterPro" id="IPR037175">
    <property type="entry name" value="KFase_sf"/>
</dbReference>
<dbReference type="Pfam" id="PF04199">
    <property type="entry name" value="Cyclase"/>
    <property type="match status" value="1"/>
</dbReference>
<comment type="similarity">
    <text evidence="1">Belongs to the Cyclase 1 superfamily.</text>
</comment>
<dbReference type="PANTHER" id="PTHR34861">
    <property type="match status" value="1"/>
</dbReference>
<name>A0A1J7IP02_9PEZI</name>
<dbReference type="GO" id="GO:0004061">
    <property type="term" value="F:arylformamidase activity"/>
    <property type="evidence" value="ECO:0007669"/>
    <property type="project" value="InterPro"/>
</dbReference>
<dbReference type="PANTHER" id="PTHR34861:SF11">
    <property type="entry name" value="CYCLASE"/>
    <property type="match status" value="1"/>
</dbReference>
<protein>
    <recommendedName>
        <fullName evidence="5">Cyclase</fullName>
    </recommendedName>
</protein>
<dbReference type="Proteomes" id="UP000182658">
    <property type="component" value="Unassembled WGS sequence"/>
</dbReference>